<evidence type="ECO:0000256" key="2">
    <source>
        <dbReference type="SAM" id="MobiDB-lite"/>
    </source>
</evidence>
<feature type="compositionally biased region" description="Basic and acidic residues" evidence="2">
    <location>
        <begin position="9"/>
        <end position="19"/>
    </location>
</feature>
<feature type="domain" description="UDENN" evidence="3">
    <location>
        <begin position="172"/>
        <end position="604"/>
    </location>
</feature>
<dbReference type="InterPro" id="IPR037516">
    <property type="entry name" value="Tripartite_DENN"/>
</dbReference>
<feature type="region of interest" description="Disordered" evidence="2">
    <location>
        <begin position="656"/>
        <end position="712"/>
    </location>
</feature>
<feature type="region of interest" description="Disordered" evidence="2">
    <location>
        <begin position="1"/>
        <end position="160"/>
    </location>
</feature>
<protein>
    <recommendedName>
        <fullName evidence="3">UDENN domain-containing protein</fullName>
    </recommendedName>
</protein>
<dbReference type="InterPro" id="IPR051731">
    <property type="entry name" value="DENND11/AVL9_GEFs"/>
</dbReference>
<dbReference type="Proteomes" id="UP001498398">
    <property type="component" value="Unassembled WGS sequence"/>
</dbReference>
<dbReference type="EMBL" id="JBANRG010000003">
    <property type="protein sequence ID" value="KAK7468940.1"/>
    <property type="molecule type" value="Genomic_DNA"/>
</dbReference>
<dbReference type="InterPro" id="IPR018307">
    <property type="entry name" value="ABL9/DENND6_dom"/>
</dbReference>
<feature type="region of interest" description="Disordered" evidence="2">
    <location>
        <begin position="731"/>
        <end position="1066"/>
    </location>
</feature>
<feature type="compositionally biased region" description="Basic and acidic residues" evidence="2">
    <location>
        <begin position="792"/>
        <end position="801"/>
    </location>
</feature>
<dbReference type="PANTHER" id="PTHR31017:SF1">
    <property type="entry name" value="LATE SECRETORY PATHWAY PROTEIN AVL9 HOMOLOG"/>
    <property type="match status" value="1"/>
</dbReference>
<dbReference type="PANTHER" id="PTHR31017">
    <property type="entry name" value="LATE SECRETORY PATHWAY PROTEIN AVL9-RELATED"/>
    <property type="match status" value="1"/>
</dbReference>
<gene>
    <name evidence="4" type="ORF">VKT23_003435</name>
</gene>
<keyword evidence="5" id="KW-1185">Reference proteome</keyword>
<comment type="caution">
    <text evidence="4">The sequence shown here is derived from an EMBL/GenBank/DDBJ whole genome shotgun (WGS) entry which is preliminary data.</text>
</comment>
<feature type="compositionally biased region" description="Polar residues" evidence="2">
    <location>
        <begin position="26"/>
        <end position="48"/>
    </location>
</feature>
<accession>A0ABR1JXN4</accession>
<feature type="compositionally biased region" description="Polar residues" evidence="2">
    <location>
        <begin position="731"/>
        <end position="744"/>
    </location>
</feature>
<feature type="compositionally biased region" description="Polar residues" evidence="2">
    <location>
        <begin position="977"/>
        <end position="989"/>
    </location>
</feature>
<feature type="compositionally biased region" description="Polar residues" evidence="2">
    <location>
        <begin position="942"/>
        <end position="969"/>
    </location>
</feature>
<feature type="compositionally biased region" description="Polar residues" evidence="2">
    <location>
        <begin position="102"/>
        <end position="111"/>
    </location>
</feature>
<reference evidence="4 5" key="1">
    <citation type="submission" date="2024-01" db="EMBL/GenBank/DDBJ databases">
        <title>A draft genome for the cacao thread blight pathogen Marasmiellus scandens.</title>
        <authorList>
            <person name="Baruah I.K."/>
            <person name="Leung J."/>
            <person name="Bukari Y."/>
            <person name="Amoako-Attah I."/>
            <person name="Meinhardt L.W."/>
            <person name="Bailey B.A."/>
            <person name="Cohen S.P."/>
        </authorList>
    </citation>
    <scope>NUCLEOTIDE SEQUENCE [LARGE SCALE GENOMIC DNA]</scope>
    <source>
        <strain evidence="4 5">GH-19</strain>
    </source>
</reference>
<feature type="compositionally biased region" description="Low complexity" evidence="2">
    <location>
        <begin position="828"/>
        <end position="870"/>
    </location>
</feature>
<feature type="compositionally biased region" description="Polar residues" evidence="2">
    <location>
        <begin position="877"/>
        <end position="886"/>
    </location>
</feature>
<name>A0ABR1JXN4_9AGAR</name>
<comment type="similarity">
    <text evidence="1">Belongs to the AVL9 family.</text>
</comment>
<evidence type="ECO:0000259" key="3">
    <source>
        <dbReference type="PROSITE" id="PS50211"/>
    </source>
</evidence>
<dbReference type="PROSITE" id="PS50211">
    <property type="entry name" value="DENN"/>
    <property type="match status" value="1"/>
</dbReference>
<dbReference type="Pfam" id="PF09794">
    <property type="entry name" value="Avl9"/>
    <property type="match status" value="1"/>
</dbReference>
<feature type="compositionally biased region" description="Low complexity" evidence="2">
    <location>
        <begin position="781"/>
        <end position="791"/>
    </location>
</feature>
<feature type="compositionally biased region" description="Low complexity" evidence="2">
    <location>
        <begin position="895"/>
        <end position="912"/>
    </location>
</feature>
<evidence type="ECO:0000313" key="5">
    <source>
        <dbReference type="Proteomes" id="UP001498398"/>
    </source>
</evidence>
<evidence type="ECO:0000256" key="1">
    <source>
        <dbReference type="ARBA" id="ARBA00038178"/>
    </source>
</evidence>
<feature type="compositionally biased region" description="Low complexity" evidence="2">
    <location>
        <begin position="1010"/>
        <end position="1042"/>
    </location>
</feature>
<evidence type="ECO:0000313" key="4">
    <source>
        <dbReference type="EMBL" id="KAK7468940.1"/>
    </source>
</evidence>
<feature type="compositionally biased region" description="Low complexity" evidence="2">
    <location>
        <begin position="673"/>
        <end position="682"/>
    </location>
</feature>
<proteinExistence type="inferred from homology"/>
<organism evidence="4 5">
    <name type="scientific">Marasmiellus scandens</name>
    <dbReference type="NCBI Taxonomy" id="2682957"/>
    <lineage>
        <taxon>Eukaryota</taxon>
        <taxon>Fungi</taxon>
        <taxon>Dikarya</taxon>
        <taxon>Basidiomycota</taxon>
        <taxon>Agaricomycotina</taxon>
        <taxon>Agaricomycetes</taxon>
        <taxon>Agaricomycetidae</taxon>
        <taxon>Agaricales</taxon>
        <taxon>Marasmiineae</taxon>
        <taxon>Omphalotaceae</taxon>
        <taxon>Marasmiellus</taxon>
    </lineage>
</organism>
<feature type="compositionally biased region" description="Polar residues" evidence="2">
    <location>
        <begin position="913"/>
        <end position="926"/>
    </location>
</feature>
<sequence>MDSPPPSAHDIRNFLRADHDEDDGDTASQRSISLSSPAASTRNSTTSDSFKHSDLLAQLRPTLGTSSNSVPDPKRESKPVTVDTEFSSELGDDVSIHHTLGSDESPTTSAAPSVFEQESKPVDDVIVAPATYPPTVLRSPSSDSESTTSMSMARKARPESVLLQPPPGKLVLGIALVDFNHLVGPKIEWSKGKIFEDEEVNKMLPFLALPDGAHLSAEDYSYFHIVPSGPNPTTVFGISCNQQISASALIVKMPDVTRSTVQKAVVVLASKPLFGPIRDKLGVVTTALFQQRDFSETSILDDFEAGLEPSLRGQLTESALYMGTNLRELVHTFRHRTLILLKALILQKRIMFYGHPVERLCTYQYSLICLIPGLLQTLDDCGSPPLASRAPTLSRPMSLRTSDPKSMMAYKGMPLDIFGKDAFFQPYLPLQQLDILKETGCWLCGSTNSIVTQQKEIDLLINTETGVFEFRNPKLERSAALTAADRKWIDDIVRDVNDTWIEADPSRSSGMQFKGSEDYLRVKFDEYISAALATVRYRDFALKGDSSALMGGGLEYATSIEDFNPLWLSEFKSTNAYDVWERVTDPMLFDIVEPRHPCNERVSVVSDIGLRLSEGIQDLKLEQQLAPAREAVQRTFTTGSANFFSAVQGIRDRWSAATPTTPAPPLPEKDRPTSTSGTSTPPVEVTKADLEGSTTSLDSNGSGGFSGLVRPGMWKKHTSADSTISIKSIVSNNSDSSQTGQQTASPPPKASWGGFGSLMGRFSRSSSTMEAPVIPEEKGSETATVTAAAAKLEAKEEEPKPESTPLSPPAPPAPEITKSMSEVEAVASPIPIESPTTPKKPSTFTPKPLSLSLSTPRSPPSTTITTTSTESKPEVSPTISLVSPASPTKPKIESLESPSALSSTSSPTSSPSKPRSNHGSSISSAKSRFEALSSSSPTTPPLNTRSKINIPSAFNSEPKTESTSRSPSPDSRFKTMRSATLNVGSNAPSSPLAVPKGRPRSATRSRVDIPSAFNAGAASSPGSSPVSKSADVPPVPHVPAAVRETVTSPVTEEDEGEGDAYSGMAL</sequence>
<feature type="compositionally biased region" description="Low complexity" evidence="2">
    <location>
        <begin position="139"/>
        <end position="152"/>
    </location>
</feature>